<evidence type="ECO:0008006" key="5">
    <source>
        <dbReference type="Google" id="ProtNLM"/>
    </source>
</evidence>
<evidence type="ECO:0000256" key="1">
    <source>
        <dbReference type="SAM" id="MobiDB-lite"/>
    </source>
</evidence>
<keyword evidence="2" id="KW-0732">Signal</keyword>
<sequence>MANSLVRCALWVRFVGALCGCAGKNDCFKALTKAERLREALHGSAGKEPVRSNFVRRSENDLSCWGTGQRSKELRQQAACLQSFQTTKNDRDPRTEEKTLGNEPWGKPIIVQARHFHDGDHAEKASEGGSPTKKANVRPKRGASFNCTMGGGLPGDFHRISTFCEASMLVYGRSSRVFLSLGSRKRRGSNGNRQALGYPPGGLAFTTDHRRALTSRTRPQPPTVLRVMTEPEADAIRLAATAGNGVTEPIVLHSTVPHVRTEAT</sequence>
<dbReference type="HOGENOM" id="CLU_1053639_0_0_1"/>
<dbReference type="AlphaFoldDB" id="C6HTD0"/>
<dbReference type="Proteomes" id="UP000002624">
    <property type="component" value="Unassembled WGS sequence"/>
</dbReference>
<reference evidence="4" key="1">
    <citation type="submission" date="2009-05" db="EMBL/GenBank/DDBJ databases">
        <title>The genome sequence of Ajellomyces capsulatus strain H143.</title>
        <authorList>
            <person name="Champion M."/>
            <person name="Cuomo C.A."/>
            <person name="Ma L.-J."/>
            <person name="Henn M.R."/>
            <person name="Sil A."/>
            <person name="Goldman B."/>
            <person name="Young S.K."/>
            <person name="Kodira C.D."/>
            <person name="Zeng Q."/>
            <person name="Koehrsen M."/>
            <person name="Alvarado L."/>
            <person name="Berlin A.M."/>
            <person name="Borenstein D."/>
            <person name="Chen Z."/>
            <person name="Engels R."/>
            <person name="Freedman E."/>
            <person name="Gellesch M."/>
            <person name="Goldberg J."/>
            <person name="Griggs A."/>
            <person name="Gujja S."/>
            <person name="Heiman D.I."/>
            <person name="Hepburn T.A."/>
            <person name="Howarth C."/>
            <person name="Jen D."/>
            <person name="Larson L."/>
            <person name="Lewis B."/>
            <person name="Mehta T."/>
            <person name="Park D."/>
            <person name="Pearson M."/>
            <person name="Roberts A."/>
            <person name="Saif S."/>
            <person name="Shea T.D."/>
            <person name="Shenoy N."/>
            <person name="Sisk P."/>
            <person name="Stolte C."/>
            <person name="Sykes S."/>
            <person name="Walk T."/>
            <person name="White J."/>
            <person name="Yandava C."/>
            <person name="Klein B."/>
            <person name="McEwen J.G."/>
            <person name="Puccia R."/>
            <person name="Goldman G.H."/>
            <person name="Felipe M.S."/>
            <person name="Nino-Vega G."/>
            <person name="San-Blas G."/>
            <person name="Taylor J.W."/>
            <person name="Mendoza L."/>
            <person name="Galagan J.E."/>
            <person name="Nusbaum C."/>
            <person name="Birren B.W."/>
        </authorList>
    </citation>
    <scope>NUCLEOTIDE SEQUENCE [LARGE SCALE GENOMIC DNA]</scope>
    <source>
        <strain evidence="4">H143</strain>
    </source>
</reference>
<organism evidence="3 4">
    <name type="scientific">Ajellomyces capsulatus (strain H143)</name>
    <name type="common">Darling's disease fungus</name>
    <name type="synonym">Histoplasma capsulatum</name>
    <dbReference type="NCBI Taxonomy" id="544712"/>
    <lineage>
        <taxon>Eukaryota</taxon>
        <taxon>Fungi</taxon>
        <taxon>Dikarya</taxon>
        <taxon>Ascomycota</taxon>
        <taxon>Pezizomycotina</taxon>
        <taxon>Eurotiomycetes</taxon>
        <taxon>Eurotiomycetidae</taxon>
        <taxon>Onygenales</taxon>
        <taxon>Ajellomycetaceae</taxon>
        <taxon>Histoplasma</taxon>
    </lineage>
</organism>
<gene>
    <name evidence="3" type="ORF">HCDG_09461</name>
</gene>
<accession>C6HTD0</accession>
<feature type="region of interest" description="Disordered" evidence="1">
    <location>
        <begin position="120"/>
        <end position="141"/>
    </location>
</feature>
<dbReference type="VEuPathDB" id="FungiDB:HCDG_09461"/>
<protein>
    <recommendedName>
        <fullName evidence="5">Secreted protein</fullName>
    </recommendedName>
</protein>
<evidence type="ECO:0000313" key="3">
    <source>
        <dbReference type="EMBL" id="EER36408.1"/>
    </source>
</evidence>
<dbReference type="OMA" id="ENDLSCW"/>
<name>C6HTD0_AJECH</name>
<proteinExistence type="predicted"/>
<evidence type="ECO:0000256" key="2">
    <source>
        <dbReference type="SAM" id="SignalP"/>
    </source>
</evidence>
<feature type="chain" id="PRO_5002965500" description="Secreted protein" evidence="2">
    <location>
        <begin position="18"/>
        <end position="264"/>
    </location>
</feature>
<feature type="signal peptide" evidence="2">
    <location>
        <begin position="1"/>
        <end position="17"/>
    </location>
</feature>
<evidence type="ECO:0000313" key="4">
    <source>
        <dbReference type="Proteomes" id="UP000002624"/>
    </source>
</evidence>
<dbReference type="EMBL" id="GG692441">
    <property type="protein sequence ID" value="EER36408.1"/>
    <property type="molecule type" value="Genomic_DNA"/>
</dbReference>